<evidence type="ECO:0000313" key="7">
    <source>
        <dbReference type="Proteomes" id="UP001321543"/>
    </source>
</evidence>
<keyword evidence="1" id="KW-0805">Transcription regulation</keyword>
<reference evidence="6" key="3">
    <citation type="submission" date="2023-02" db="EMBL/GenBank/DDBJ databases">
        <authorList>
            <person name="Sun Q."/>
            <person name="Mori K."/>
        </authorList>
    </citation>
    <scope>NUCLEOTIDE SEQUENCE</scope>
    <source>
        <strain evidence="6">NBRC 106310</strain>
    </source>
</reference>
<dbReference type="EMBL" id="AP027728">
    <property type="protein sequence ID" value="BDZ37412.1"/>
    <property type="molecule type" value="Genomic_DNA"/>
</dbReference>
<sequence length="200" mass="21377">MQVDSPLVSVGAYREHTSAVSIDDAAAARIATEHLIDLGHRDIVFLCGRADAATHAYGDEQRRAGYRSAMTAADLESHIRFAEGAPTMPGGYEAGVRMLGDRQHRPTAVLAVCDEAAIGAMIAARRLGLSVPAELSIVGIDDHEHAEMFTLTTVRQQPRAQGRAAVELLRQHIKAPDAASVQRVLPSELVVRASTAVPRA</sequence>
<proteinExistence type="predicted"/>
<dbReference type="PANTHER" id="PTHR30146">
    <property type="entry name" value="LACI-RELATED TRANSCRIPTIONAL REPRESSOR"/>
    <property type="match status" value="1"/>
</dbReference>
<evidence type="ECO:0000256" key="2">
    <source>
        <dbReference type="ARBA" id="ARBA00023125"/>
    </source>
</evidence>
<keyword evidence="7" id="KW-1185">Reference proteome</keyword>
<dbReference type="SUPFAM" id="SSF53822">
    <property type="entry name" value="Periplasmic binding protein-like I"/>
    <property type="match status" value="1"/>
</dbReference>
<name>A0ABM8FYE3_9MICO</name>
<dbReference type="EMBL" id="AP027728">
    <property type="protein sequence ID" value="BDZ40677.1"/>
    <property type="molecule type" value="Genomic_DNA"/>
</dbReference>
<feature type="domain" description="Transcriptional regulator LacI/GalR-like sensor" evidence="4">
    <location>
        <begin position="32"/>
        <end position="195"/>
    </location>
</feature>
<dbReference type="CDD" id="cd06267">
    <property type="entry name" value="PBP1_LacI_sugar_binding-like"/>
    <property type="match status" value="1"/>
</dbReference>
<keyword evidence="3" id="KW-0804">Transcription</keyword>
<reference evidence="6" key="1">
    <citation type="journal article" date="2014" name="Int. J. Syst. Evol. Microbiol.">
        <title>Complete genome of a new Firmicutes species belonging to the dominant human colonic microbiota ('Ruminococcus bicirculans') reveals two chromosomes and a selective capacity to utilize plant glucans.</title>
        <authorList>
            <consortium name="NISC Comparative Sequencing Program"/>
            <person name="Wegmann U."/>
            <person name="Louis P."/>
            <person name="Goesmann A."/>
            <person name="Henrissat B."/>
            <person name="Duncan S.H."/>
            <person name="Flint H.J."/>
        </authorList>
    </citation>
    <scope>NUCLEOTIDE SEQUENCE</scope>
    <source>
        <strain evidence="6">NBRC 106310</strain>
    </source>
</reference>
<evidence type="ECO:0000259" key="4">
    <source>
        <dbReference type="Pfam" id="PF13377"/>
    </source>
</evidence>
<organism evidence="6 7">
    <name type="scientific">Microbacterium suwonense</name>
    <dbReference type="NCBI Taxonomy" id="683047"/>
    <lineage>
        <taxon>Bacteria</taxon>
        <taxon>Bacillati</taxon>
        <taxon>Actinomycetota</taxon>
        <taxon>Actinomycetes</taxon>
        <taxon>Micrococcales</taxon>
        <taxon>Microbacteriaceae</taxon>
        <taxon>Microbacterium</taxon>
    </lineage>
</organism>
<dbReference type="Gene3D" id="3.40.50.2300">
    <property type="match status" value="2"/>
</dbReference>
<accession>A0ABM8FYE3</accession>
<reference evidence="7" key="2">
    <citation type="journal article" date="2019" name="Int. J. Syst. Evol. Microbiol.">
        <title>The Global Catalogue of Microorganisms (GCM) 10K type strain sequencing project: providing services to taxonomists for standard genome sequencing and annotation.</title>
        <authorList>
            <consortium name="The Broad Institute Genomics Platform"/>
            <consortium name="The Broad Institute Genome Sequencing Center for Infectious Disease"/>
            <person name="Wu L."/>
            <person name="Ma J."/>
        </authorList>
    </citation>
    <scope>NUCLEOTIDE SEQUENCE [LARGE SCALE GENOMIC DNA]</scope>
    <source>
        <strain evidence="7">NBRC 106310</strain>
    </source>
</reference>
<dbReference type="PANTHER" id="PTHR30146:SF153">
    <property type="entry name" value="LACTOSE OPERON REPRESSOR"/>
    <property type="match status" value="1"/>
</dbReference>
<keyword evidence="2" id="KW-0238">DNA-binding</keyword>
<dbReference type="Proteomes" id="UP001321543">
    <property type="component" value="Chromosome"/>
</dbReference>
<dbReference type="InterPro" id="IPR028082">
    <property type="entry name" value="Peripla_BP_I"/>
</dbReference>
<evidence type="ECO:0000256" key="3">
    <source>
        <dbReference type="ARBA" id="ARBA00023163"/>
    </source>
</evidence>
<evidence type="ECO:0000313" key="5">
    <source>
        <dbReference type="EMBL" id="BDZ37412.1"/>
    </source>
</evidence>
<gene>
    <name evidence="5" type="ORF">GCM10025863_00260</name>
    <name evidence="6" type="ORF">GCM10025863_32910</name>
</gene>
<evidence type="ECO:0000313" key="6">
    <source>
        <dbReference type="EMBL" id="BDZ40677.1"/>
    </source>
</evidence>
<dbReference type="InterPro" id="IPR046335">
    <property type="entry name" value="LacI/GalR-like_sensor"/>
</dbReference>
<evidence type="ECO:0000256" key="1">
    <source>
        <dbReference type="ARBA" id="ARBA00023015"/>
    </source>
</evidence>
<dbReference type="Pfam" id="PF13377">
    <property type="entry name" value="Peripla_BP_3"/>
    <property type="match status" value="1"/>
</dbReference>
<protein>
    <recommendedName>
        <fullName evidence="4">Transcriptional regulator LacI/GalR-like sensor domain-containing protein</fullName>
    </recommendedName>
</protein>